<keyword evidence="2" id="KW-0255">Endonuclease</keyword>
<dbReference type="Pfam" id="PF03372">
    <property type="entry name" value="Exo_endo_phos"/>
    <property type="match status" value="1"/>
</dbReference>
<dbReference type="Proteomes" id="UP001139311">
    <property type="component" value="Unassembled WGS sequence"/>
</dbReference>
<dbReference type="AlphaFoldDB" id="A0A9X1IFN1"/>
<evidence type="ECO:0000313" key="3">
    <source>
        <dbReference type="Proteomes" id="UP001139311"/>
    </source>
</evidence>
<organism evidence="2 3">
    <name type="scientific">Roseicella aerolata</name>
    <dbReference type="NCBI Taxonomy" id="2883479"/>
    <lineage>
        <taxon>Bacteria</taxon>
        <taxon>Pseudomonadati</taxon>
        <taxon>Pseudomonadota</taxon>
        <taxon>Alphaproteobacteria</taxon>
        <taxon>Acetobacterales</taxon>
        <taxon>Roseomonadaceae</taxon>
        <taxon>Roseicella</taxon>
    </lineage>
</organism>
<protein>
    <submittedName>
        <fullName evidence="2">Endonuclease/exonuclease/phosphatase family protein</fullName>
    </submittedName>
</protein>
<dbReference type="GO" id="GO:0004519">
    <property type="term" value="F:endonuclease activity"/>
    <property type="evidence" value="ECO:0007669"/>
    <property type="project" value="UniProtKB-KW"/>
</dbReference>
<comment type="caution">
    <text evidence="2">The sequence shown here is derived from an EMBL/GenBank/DDBJ whole genome shotgun (WGS) entry which is preliminary data.</text>
</comment>
<dbReference type="InterPro" id="IPR005135">
    <property type="entry name" value="Endo/exonuclease/phosphatase"/>
</dbReference>
<dbReference type="RefSeq" id="WP_226611267.1">
    <property type="nucleotide sequence ID" value="NZ_JAJAQI010000034.1"/>
</dbReference>
<keyword evidence="2" id="KW-0378">Hydrolase</keyword>
<feature type="domain" description="Endonuclease/exonuclease/phosphatase" evidence="1">
    <location>
        <begin position="7"/>
        <end position="238"/>
    </location>
</feature>
<dbReference type="PANTHER" id="PTHR14859">
    <property type="entry name" value="CALCOFLUOR WHITE HYPERSENSITIVE PROTEIN PRECURSOR"/>
    <property type="match status" value="1"/>
</dbReference>
<evidence type="ECO:0000313" key="2">
    <source>
        <dbReference type="EMBL" id="MCB4823941.1"/>
    </source>
</evidence>
<evidence type="ECO:0000259" key="1">
    <source>
        <dbReference type="Pfam" id="PF03372"/>
    </source>
</evidence>
<dbReference type="GO" id="GO:0016020">
    <property type="term" value="C:membrane"/>
    <property type="evidence" value="ECO:0007669"/>
    <property type="project" value="GOC"/>
</dbReference>
<dbReference type="InterPro" id="IPR036691">
    <property type="entry name" value="Endo/exonu/phosph_ase_sf"/>
</dbReference>
<gene>
    <name evidence="2" type="ORF">LHA35_19610</name>
</gene>
<dbReference type="InterPro" id="IPR051916">
    <property type="entry name" value="GPI-anchor_lipid_remodeler"/>
</dbReference>
<keyword evidence="3" id="KW-1185">Reference proteome</keyword>
<proteinExistence type="predicted"/>
<dbReference type="Gene3D" id="3.60.10.10">
    <property type="entry name" value="Endonuclease/exonuclease/phosphatase"/>
    <property type="match status" value="1"/>
</dbReference>
<name>A0A9X1IFN1_9PROT</name>
<sequence>MRALRILTYNVRRCVGGDGRADPSRIAEVIARHAPDIVALQELDVGRARTGHVDQAHAIAHHLAMAFHFHPAITVEEERYGDAILTALPVRLVKAGPLPGLPHRPRLEARGALWVAVDLGGGVELHVINTHLGLRAAEREVQVEALLGGGWLGHPECRGQRVVLLGDFNAMPRSRAYLRLAGRLRDAQRALPEHHRPHPTFPARWPMLRIDHVFLGEGIEALRAEVPRGMPERVASDHLPLVVDLRIATTGPA</sequence>
<dbReference type="EMBL" id="JAJAQI010000034">
    <property type="protein sequence ID" value="MCB4823941.1"/>
    <property type="molecule type" value="Genomic_DNA"/>
</dbReference>
<dbReference type="SUPFAM" id="SSF56219">
    <property type="entry name" value="DNase I-like"/>
    <property type="match status" value="1"/>
</dbReference>
<dbReference type="PANTHER" id="PTHR14859:SF15">
    <property type="entry name" value="ENDONUCLEASE_EXONUCLEASE_PHOSPHATASE DOMAIN-CONTAINING PROTEIN"/>
    <property type="match status" value="1"/>
</dbReference>
<reference evidence="2" key="1">
    <citation type="submission" date="2021-10" db="EMBL/GenBank/DDBJ databases">
        <title>Roseicella aerolatum sp. nov., isolated from aerosols of e-waste dismantling site.</title>
        <authorList>
            <person name="Qin T."/>
        </authorList>
    </citation>
    <scope>NUCLEOTIDE SEQUENCE</scope>
    <source>
        <strain evidence="2">GB24</strain>
    </source>
</reference>
<accession>A0A9X1IFN1</accession>
<dbReference type="GO" id="GO:0006506">
    <property type="term" value="P:GPI anchor biosynthetic process"/>
    <property type="evidence" value="ECO:0007669"/>
    <property type="project" value="TreeGrafter"/>
</dbReference>
<keyword evidence="2" id="KW-0540">Nuclease</keyword>